<comment type="caution">
    <text evidence="1">The sequence shown here is derived from an EMBL/GenBank/DDBJ whole genome shotgun (WGS) entry which is preliminary data.</text>
</comment>
<protein>
    <submittedName>
        <fullName evidence="1">Uncharacterized protein</fullName>
    </submittedName>
</protein>
<proteinExistence type="predicted"/>
<evidence type="ECO:0000313" key="2">
    <source>
        <dbReference type="Proteomes" id="UP001612928"/>
    </source>
</evidence>
<accession>A0ABW8A8W1</accession>
<organism evidence="1 2">
    <name type="scientific">Nonomuraea indica</name>
    <dbReference type="NCBI Taxonomy" id="1581193"/>
    <lineage>
        <taxon>Bacteria</taxon>
        <taxon>Bacillati</taxon>
        <taxon>Actinomycetota</taxon>
        <taxon>Actinomycetes</taxon>
        <taxon>Streptosporangiales</taxon>
        <taxon>Streptosporangiaceae</taxon>
        <taxon>Nonomuraea</taxon>
    </lineage>
</organism>
<dbReference type="EMBL" id="JBITMB010000005">
    <property type="protein sequence ID" value="MFI7443205.1"/>
    <property type="molecule type" value="Genomic_DNA"/>
</dbReference>
<sequence>MDITTGANHGQADSSASEKIGSVSIARYQQLVARILEIDEQHMRGQFEAGDAALEIEGVPAAMEQNPTNPPLACSDVVFRAEVEGLRRGCWC</sequence>
<dbReference type="Proteomes" id="UP001612928">
    <property type="component" value="Unassembled WGS sequence"/>
</dbReference>
<keyword evidence="2" id="KW-1185">Reference proteome</keyword>
<name>A0ABW8A8W1_9ACTN</name>
<gene>
    <name evidence="1" type="ORF">ACIBP5_24815</name>
</gene>
<dbReference type="RefSeq" id="WP_397023302.1">
    <property type="nucleotide sequence ID" value="NZ_JBITMB010000005.1"/>
</dbReference>
<evidence type="ECO:0000313" key="1">
    <source>
        <dbReference type="EMBL" id="MFI7443205.1"/>
    </source>
</evidence>
<reference evidence="1 2" key="1">
    <citation type="submission" date="2024-10" db="EMBL/GenBank/DDBJ databases">
        <title>The Natural Products Discovery Center: Release of the First 8490 Sequenced Strains for Exploring Actinobacteria Biosynthetic Diversity.</title>
        <authorList>
            <person name="Kalkreuter E."/>
            <person name="Kautsar S.A."/>
            <person name="Yang D."/>
            <person name="Bader C.D."/>
            <person name="Teijaro C.N."/>
            <person name="Fluegel L."/>
            <person name="Davis C.M."/>
            <person name="Simpson J.R."/>
            <person name="Lauterbach L."/>
            <person name="Steele A.D."/>
            <person name="Gui C."/>
            <person name="Meng S."/>
            <person name="Li G."/>
            <person name="Viehrig K."/>
            <person name="Ye F."/>
            <person name="Su P."/>
            <person name="Kiefer A.F."/>
            <person name="Nichols A."/>
            <person name="Cepeda A.J."/>
            <person name="Yan W."/>
            <person name="Fan B."/>
            <person name="Jiang Y."/>
            <person name="Adhikari A."/>
            <person name="Zheng C.-J."/>
            <person name="Schuster L."/>
            <person name="Cowan T.M."/>
            <person name="Smanski M.J."/>
            <person name="Chevrette M.G."/>
            <person name="De Carvalho L.P.S."/>
            <person name="Shen B."/>
        </authorList>
    </citation>
    <scope>NUCLEOTIDE SEQUENCE [LARGE SCALE GENOMIC DNA]</scope>
    <source>
        <strain evidence="1 2">NPDC049503</strain>
    </source>
</reference>